<evidence type="ECO:0000259" key="1">
    <source>
        <dbReference type="Pfam" id="PF00534"/>
    </source>
</evidence>
<dbReference type="PANTHER" id="PTHR12526">
    <property type="entry name" value="GLYCOSYLTRANSFERASE"/>
    <property type="match status" value="1"/>
</dbReference>
<dbReference type="Gene3D" id="3.40.50.2000">
    <property type="entry name" value="Glycogen Phosphorylase B"/>
    <property type="match status" value="2"/>
</dbReference>
<organism evidence="2 3">
    <name type="scientific">Desulfomonile tiedjei (strain ATCC 49306 / DSM 6799 / DCB-1)</name>
    <dbReference type="NCBI Taxonomy" id="706587"/>
    <lineage>
        <taxon>Bacteria</taxon>
        <taxon>Pseudomonadati</taxon>
        <taxon>Thermodesulfobacteriota</taxon>
        <taxon>Desulfomonilia</taxon>
        <taxon>Desulfomonilales</taxon>
        <taxon>Desulfomonilaceae</taxon>
        <taxon>Desulfomonile</taxon>
    </lineage>
</organism>
<dbReference type="STRING" id="706587.Desti_1515"/>
<dbReference type="eggNOG" id="COG0438">
    <property type="taxonomic scope" value="Bacteria"/>
</dbReference>
<protein>
    <submittedName>
        <fullName evidence="2">Glycosyltransferase</fullName>
    </submittedName>
</protein>
<keyword evidence="2" id="KW-0808">Transferase</keyword>
<evidence type="ECO:0000313" key="2">
    <source>
        <dbReference type="EMBL" id="AFM24227.1"/>
    </source>
</evidence>
<name>I4C3T6_DESTA</name>
<dbReference type="Proteomes" id="UP000006055">
    <property type="component" value="Chromosome"/>
</dbReference>
<gene>
    <name evidence="2" type="ordered locus">Desti_1515</name>
</gene>
<feature type="domain" description="Glycosyl transferase family 1" evidence="1">
    <location>
        <begin position="216"/>
        <end position="382"/>
    </location>
</feature>
<dbReference type="OrthoDB" id="267270at2"/>
<dbReference type="Pfam" id="PF00534">
    <property type="entry name" value="Glycos_transf_1"/>
    <property type="match status" value="1"/>
</dbReference>
<dbReference type="InterPro" id="IPR001296">
    <property type="entry name" value="Glyco_trans_1"/>
</dbReference>
<dbReference type="HOGENOM" id="CLU_009583_14_2_7"/>
<dbReference type="PANTHER" id="PTHR12526:SF636">
    <property type="entry name" value="BLL3647 PROTEIN"/>
    <property type="match status" value="1"/>
</dbReference>
<dbReference type="AlphaFoldDB" id="I4C3T6"/>
<reference evidence="3" key="1">
    <citation type="submission" date="2012-06" db="EMBL/GenBank/DDBJ databases">
        <title>Complete sequence of chromosome of Desulfomonile tiedjei DSM 6799.</title>
        <authorList>
            <person name="Lucas S."/>
            <person name="Copeland A."/>
            <person name="Lapidus A."/>
            <person name="Glavina del Rio T."/>
            <person name="Dalin E."/>
            <person name="Tice H."/>
            <person name="Bruce D."/>
            <person name="Goodwin L."/>
            <person name="Pitluck S."/>
            <person name="Peters L."/>
            <person name="Ovchinnikova G."/>
            <person name="Zeytun A."/>
            <person name="Lu M."/>
            <person name="Kyrpides N."/>
            <person name="Mavromatis K."/>
            <person name="Ivanova N."/>
            <person name="Brettin T."/>
            <person name="Detter J.C."/>
            <person name="Han C."/>
            <person name="Larimer F."/>
            <person name="Land M."/>
            <person name="Hauser L."/>
            <person name="Markowitz V."/>
            <person name="Cheng J.-F."/>
            <person name="Hugenholtz P."/>
            <person name="Woyke T."/>
            <person name="Wu D."/>
            <person name="Spring S."/>
            <person name="Schroeder M."/>
            <person name="Brambilla E."/>
            <person name="Klenk H.-P."/>
            <person name="Eisen J.A."/>
        </authorList>
    </citation>
    <scope>NUCLEOTIDE SEQUENCE [LARGE SCALE GENOMIC DNA]</scope>
    <source>
        <strain evidence="3">ATCC 49306 / DSM 6799 / DCB-1</strain>
    </source>
</reference>
<dbReference type="GO" id="GO:0016757">
    <property type="term" value="F:glycosyltransferase activity"/>
    <property type="evidence" value="ECO:0007669"/>
    <property type="project" value="InterPro"/>
</dbReference>
<dbReference type="SUPFAM" id="SSF53756">
    <property type="entry name" value="UDP-Glycosyltransferase/glycogen phosphorylase"/>
    <property type="match status" value="1"/>
</dbReference>
<dbReference type="PATRIC" id="fig|706587.4.peg.1738"/>
<sequence>MIGPKTAYILLWFPLASETFIFREVMNLWNMGLDLKVYTLYGEHTKNLSAEMQSVSHKMDRLGIPFLKYAFKDVAYWWRRNRRLTAELLRTVPFRRWNGFEKGGENLWSFLCGFTLARKFEVEGVRHIHAPWANGPATAAWISSRLTGIPFSFTARAWDIYPPDGALKEKIRDATFLRSETRANIKYLTEFAGSGSEKMYLTYNGVPLKSEREAPVTMNQPYQLLALGRFVGKKGYDFLLQACSILKGGGIRFHLTLAGAGPRGMQLKRLSNKLGLDGCVSFPGFLPYDKVSDLFYSTDIFIMPSVIHKSGDRDGIPTVLMESLMHRVPVIATDVSGIAELVEDRVTGLLIPEKNAQAIADAVLRMTEDRSAATRMAEQGRTRVLEQFNPEINHKKVLELYQRLIPD</sequence>
<dbReference type="KEGG" id="dti:Desti_1515"/>
<accession>I4C3T6</accession>
<keyword evidence="3" id="KW-1185">Reference proteome</keyword>
<dbReference type="RefSeq" id="WP_014809375.1">
    <property type="nucleotide sequence ID" value="NC_018025.1"/>
</dbReference>
<dbReference type="EMBL" id="CP003360">
    <property type="protein sequence ID" value="AFM24227.1"/>
    <property type="molecule type" value="Genomic_DNA"/>
</dbReference>
<evidence type="ECO:0000313" key="3">
    <source>
        <dbReference type="Proteomes" id="UP000006055"/>
    </source>
</evidence>
<proteinExistence type="predicted"/>